<dbReference type="Proteomes" id="UP000761574">
    <property type="component" value="Unassembled WGS sequence"/>
</dbReference>
<evidence type="ECO:0000313" key="2">
    <source>
        <dbReference type="EMBL" id="GIU44233.1"/>
    </source>
</evidence>
<sequence length="162" mass="17720">MSLDVGASLVQPPSQLHDLHQPQQTSSTPVKARLPKRLIGLLLFLSIASISGLVAKQGVLFCLLTLLMVIAVLGRQRAGLYLLRGYTVVQLGLVSILPVLLYDPDNLLTGPSTFQLGEWQGKIPDYLVFGALILLAILQVWIAFTAQVSAYCHVKNNMNIMR</sequence>
<evidence type="ECO:0000313" key="3">
    <source>
        <dbReference type="Proteomes" id="UP000761574"/>
    </source>
</evidence>
<organism evidence="2 3">
    <name type="scientific">Shewanella algidipiscicola</name>
    <dbReference type="NCBI Taxonomy" id="614070"/>
    <lineage>
        <taxon>Bacteria</taxon>
        <taxon>Pseudomonadati</taxon>
        <taxon>Pseudomonadota</taxon>
        <taxon>Gammaproteobacteria</taxon>
        <taxon>Alteromonadales</taxon>
        <taxon>Shewanellaceae</taxon>
        <taxon>Shewanella</taxon>
    </lineage>
</organism>
<proteinExistence type="predicted"/>
<feature type="transmembrane region" description="Helical" evidence="1">
    <location>
        <begin position="126"/>
        <end position="152"/>
    </location>
</feature>
<name>A0ABQ4P9V9_9GAMM</name>
<evidence type="ECO:0000256" key="1">
    <source>
        <dbReference type="SAM" id="Phobius"/>
    </source>
</evidence>
<keyword evidence="1" id="KW-0812">Transmembrane</keyword>
<dbReference type="EMBL" id="BPFB01000008">
    <property type="protein sequence ID" value="GIU44233.1"/>
    <property type="molecule type" value="Genomic_DNA"/>
</dbReference>
<feature type="transmembrane region" description="Helical" evidence="1">
    <location>
        <begin position="81"/>
        <end position="102"/>
    </location>
</feature>
<keyword evidence="1" id="KW-1133">Transmembrane helix</keyword>
<comment type="caution">
    <text evidence="2">The sequence shown here is derived from an EMBL/GenBank/DDBJ whole genome shotgun (WGS) entry which is preliminary data.</text>
</comment>
<gene>
    <name evidence="2" type="ORF">TUM4630_09430</name>
</gene>
<keyword evidence="3" id="KW-1185">Reference proteome</keyword>
<protein>
    <submittedName>
        <fullName evidence="2">Membrane protein</fullName>
    </submittedName>
</protein>
<keyword evidence="1" id="KW-0472">Membrane</keyword>
<accession>A0ABQ4P9V9</accession>
<reference evidence="2 3" key="1">
    <citation type="submission" date="2021-05" db="EMBL/GenBank/DDBJ databases">
        <title>Molecular characterization for Shewanella algae harboring chromosomal blaOXA-55-like strains isolated from clinical and environment sample.</title>
        <authorList>
            <person name="Ohama Y."/>
            <person name="Aoki K."/>
            <person name="Harada S."/>
            <person name="Moriya K."/>
            <person name="Ishii Y."/>
            <person name="Tateda K."/>
        </authorList>
    </citation>
    <scope>NUCLEOTIDE SEQUENCE [LARGE SCALE GENOMIC DNA]</scope>
    <source>
        <strain evidence="2 3">LMG 23746</strain>
    </source>
</reference>
<feature type="transmembrane region" description="Helical" evidence="1">
    <location>
        <begin position="41"/>
        <end position="74"/>
    </location>
</feature>